<sequence length="646" mass="71667">MDHWAYFRFTTLSVLLGFAFFCFSYATWVWRKRQPATDGGQSRLSRLWTGWSRAALFTGLALGVVAFIVCEVVPMKGVMRLDRSFAVRTRADIDLGYLAPEGPVNKGDVLARFSPSNFKAEEAILQAKRDKLVAERDKTASQPLEIDEELTRTHQNALAKIDQAHSALNNLIPLHKETVRIGLEKRLDRIDKWIAIDRYITDYDATRKQSVSELDVRLKEFQRVSKLARDHGIITDREYELKRHEAVSSAEQVQKLERSIELFKREADQLKANAEKFDQLITTQATALNAEIKRFEQSLRAAERERDSLEEAIASDNRRAQKQRDAELAMITAELGEVDAGIQSLHTVNTVLAPHDGEVVYRSAAANSVEEHGVVLVMAENGMADVAFTMPAAQVKPLSKEGTVDVWVSDSVLAAQLRGKVTSTQISPVNPDHRIVHVACLPPMDLLPMLANEQLVPVELTWAPPLLTVPLFQLASIMTLAGAFGLLLGSMALPKPSKEAEAEAEEPMSIQPSIPAPAAETQPASSKRARPVFGLHAGSTGAAIQLLGNQFREAVFAGDVDADLVSSLEWTIDRHHTRGVKMLRQGFVGTLTEHEDLETKLEESLAKLNQSGSLSAETLERLRGVLNVLDVVEFHRQADKFSDIPR</sequence>
<evidence type="ECO:0000256" key="1">
    <source>
        <dbReference type="SAM" id="Coils"/>
    </source>
</evidence>
<dbReference type="RefSeq" id="WP_013630521.1">
    <property type="nucleotide sequence ID" value="NC_015174.1"/>
</dbReference>
<evidence type="ECO:0000313" key="4">
    <source>
        <dbReference type="EMBL" id="ADY61816.1"/>
    </source>
</evidence>
<dbReference type="AlphaFoldDB" id="F0SIW7"/>
<protein>
    <submittedName>
        <fullName evidence="4">Uncharacterized protein</fullName>
    </submittedName>
</protein>
<keyword evidence="3" id="KW-0812">Transmembrane</keyword>
<dbReference type="Proteomes" id="UP000006860">
    <property type="component" value="Chromosome"/>
</dbReference>
<dbReference type="KEGG" id="pbs:Plabr_4243"/>
<evidence type="ECO:0000313" key="5">
    <source>
        <dbReference type="Proteomes" id="UP000006860"/>
    </source>
</evidence>
<dbReference type="HOGENOM" id="CLU_423822_0_0_0"/>
<keyword evidence="5" id="KW-1185">Reference proteome</keyword>
<proteinExistence type="predicted"/>
<feature type="coiled-coil region" evidence="1">
    <location>
        <begin position="246"/>
        <end position="326"/>
    </location>
</feature>
<name>F0SIW7_RUBBR</name>
<feature type="transmembrane region" description="Helical" evidence="3">
    <location>
        <begin position="6"/>
        <end position="30"/>
    </location>
</feature>
<organism evidence="4 5">
    <name type="scientific">Rubinisphaera brasiliensis (strain ATCC 49424 / DSM 5305 / JCM 21570 / IAM 15109 / NBRC 103401 / IFAM 1448)</name>
    <name type="common">Planctomyces brasiliensis</name>
    <dbReference type="NCBI Taxonomy" id="756272"/>
    <lineage>
        <taxon>Bacteria</taxon>
        <taxon>Pseudomonadati</taxon>
        <taxon>Planctomycetota</taxon>
        <taxon>Planctomycetia</taxon>
        <taxon>Planctomycetales</taxon>
        <taxon>Planctomycetaceae</taxon>
        <taxon>Rubinisphaera</taxon>
    </lineage>
</organism>
<dbReference type="EMBL" id="CP002546">
    <property type="protein sequence ID" value="ADY61816.1"/>
    <property type="molecule type" value="Genomic_DNA"/>
</dbReference>
<dbReference type="eggNOG" id="COG0845">
    <property type="taxonomic scope" value="Bacteria"/>
</dbReference>
<keyword evidence="1" id="KW-0175">Coiled coil</keyword>
<evidence type="ECO:0000256" key="3">
    <source>
        <dbReference type="SAM" id="Phobius"/>
    </source>
</evidence>
<keyword evidence="3" id="KW-0472">Membrane</keyword>
<dbReference type="OrthoDB" id="8477062at2"/>
<gene>
    <name evidence="4" type="ordered locus">Plabr_4243</name>
</gene>
<reference evidence="5" key="1">
    <citation type="submission" date="2011-02" db="EMBL/GenBank/DDBJ databases">
        <title>The complete genome of Planctomyces brasiliensis DSM 5305.</title>
        <authorList>
            <person name="Lucas S."/>
            <person name="Copeland A."/>
            <person name="Lapidus A."/>
            <person name="Bruce D."/>
            <person name="Goodwin L."/>
            <person name="Pitluck S."/>
            <person name="Kyrpides N."/>
            <person name="Mavromatis K."/>
            <person name="Pagani I."/>
            <person name="Ivanova N."/>
            <person name="Ovchinnikova G."/>
            <person name="Lu M."/>
            <person name="Detter J.C."/>
            <person name="Han C."/>
            <person name="Land M."/>
            <person name="Hauser L."/>
            <person name="Markowitz V."/>
            <person name="Cheng J.-F."/>
            <person name="Hugenholtz P."/>
            <person name="Woyke T."/>
            <person name="Wu D."/>
            <person name="Tindall B."/>
            <person name="Pomrenke H.G."/>
            <person name="Brambilla E."/>
            <person name="Klenk H.-P."/>
            <person name="Eisen J.A."/>
        </authorList>
    </citation>
    <scope>NUCLEOTIDE SEQUENCE [LARGE SCALE GENOMIC DNA]</scope>
    <source>
        <strain evidence="5">ATCC 49424 / DSM 5305 / JCM 21570 / NBRC 103401 / IFAM 1448</strain>
    </source>
</reference>
<feature type="region of interest" description="Disordered" evidence="2">
    <location>
        <begin position="498"/>
        <end position="528"/>
    </location>
</feature>
<accession>F0SIW7</accession>
<keyword evidence="3" id="KW-1133">Transmembrane helix</keyword>
<feature type="transmembrane region" description="Helical" evidence="3">
    <location>
        <begin position="51"/>
        <end position="69"/>
    </location>
</feature>
<evidence type="ECO:0000256" key="2">
    <source>
        <dbReference type="SAM" id="MobiDB-lite"/>
    </source>
</evidence>